<proteinExistence type="predicted"/>
<dbReference type="EMBL" id="PQXF01000002">
    <property type="protein sequence ID" value="PXF61851.1"/>
    <property type="molecule type" value="Genomic_DNA"/>
</dbReference>
<organism evidence="1 2">
    <name type="scientific">Candidatus Methanogaster sp</name>
    <dbReference type="NCBI Taxonomy" id="3386292"/>
    <lineage>
        <taxon>Archaea</taxon>
        <taxon>Methanobacteriati</taxon>
        <taxon>Methanobacteriota</taxon>
        <taxon>Stenosarchaea group</taxon>
        <taxon>Methanomicrobia</taxon>
        <taxon>Methanosarcinales</taxon>
        <taxon>ANME-2 cluster</taxon>
        <taxon>Candidatus Methanogasteraceae</taxon>
        <taxon>Candidatus Methanogaster</taxon>
    </lineage>
</organism>
<reference evidence="1" key="1">
    <citation type="submission" date="2018-01" db="EMBL/GenBank/DDBJ databases">
        <authorList>
            <person name="Krukenberg V."/>
        </authorList>
    </citation>
    <scope>NUCLEOTIDE SEQUENCE</scope>
    <source>
        <strain evidence="1">E20ANME2</strain>
    </source>
</reference>
<evidence type="ECO:0000313" key="2">
    <source>
        <dbReference type="Proteomes" id="UP000248329"/>
    </source>
</evidence>
<protein>
    <submittedName>
        <fullName evidence="1">Uncharacterized protein</fullName>
    </submittedName>
</protein>
<sequence length="694" mass="79402">MSFWEVNLQPCYDSGKDDVLGEFYLPILEKSTEYVRLAGFFSSTAFAVAARGIAGLLENDGKMKLIAGAVLRKEDVDAIKDGLEKPYEVIERVVVEDFGRIEDEFVRNHVRALGWMIAKGKLEIRVAIVKDRDGSPLDETSVLRSGIFHQKIGIFTDIEGQMISFSGSVNETAKAWTENVEEFKVFRSWVDGEYEHFRSDYEMFNRYWKGETDRVEVLEIPDAVRKHLIQMAPDNLDMLDLDWKPQKKTYQVPSWVKPIDYQDEAVDKWFSNGKKGMLEMATGTGKTIVALKAVCQYLQEEPRGVIIIACPQMHLVTQWKAVSTDFNFNPILCYKSRKSWENELNEMIIDYNHGFRDLIFIITTHITFSLDPMQNAIERIKGSRTVLVADEVHHLGAAKLCQSLPESIIARMGLSATPDRVYDLEGTSALRDYFGGTVFEYPLKKAIENGYLCRYRYFPHVVELDEDELDEYLQLTKKIGRRSAMLKDKGTDEDDTLKNLFMKRADVINKANGKIDKIRELITIDRDMHNTLFYCAPGQLEPVLKILGESGLRVHRFTHETPESERGRLLSDFDKGNIQALVAMKCLDEGVDVPGTQTAYFIASTSNPVQFIQRRGRILRTAKGKTEAILHDLIVVPYLDDPENNLSVEEFNIERRILKRELTRFKEFADAAENYFEATAKILDVATAYNILDF</sequence>
<accession>A0AC61L679</accession>
<comment type="caution">
    <text evidence="1">The sequence shown here is derived from an EMBL/GenBank/DDBJ whole genome shotgun (WGS) entry which is preliminary data.</text>
</comment>
<gene>
    <name evidence="1" type="ORF">C4B59_01065</name>
</gene>
<name>A0AC61L679_9EURY</name>
<dbReference type="Proteomes" id="UP000248329">
    <property type="component" value="Unassembled WGS sequence"/>
</dbReference>
<evidence type="ECO:0000313" key="1">
    <source>
        <dbReference type="EMBL" id="PXF61851.1"/>
    </source>
</evidence>